<gene>
    <name evidence="4" type="ORF">DHL47_03340</name>
</gene>
<dbReference type="SUPFAM" id="SSF52218">
    <property type="entry name" value="Flavoproteins"/>
    <property type="match status" value="1"/>
</dbReference>
<accession>A0ABS5AUY8</accession>
<evidence type="ECO:0000313" key="5">
    <source>
        <dbReference type="Proteomes" id="UP001519349"/>
    </source>
</evidence>
<reference evidence="4 5" key="1">
    <citation type="submission" date="2018-05" db="EMBL/GenBank/DDBJ databases">
        <title>Draft genome sequence of Streptococcus panodentis CCUG 70867T.</title>
        <authorList>
            <person name="Salva-Serra F."/>
            <person name="Mendez V."/>
            <person name="Jaen-Luchoro D."/>
            <person name="Gonzales-Siles L."/>
            <person name="Karlsson R."/>
            <person name="Engstrom-Jakobsson H."/>
            <person name="Busquets A."/>
            <person name="Gomila M."/>
            <person name="Pineiro-Iglesias B."/>
            <person name="Bennasar-Figueras A."/>
            <person name="Seeger M."/>
            <person name="Moore E."/>
        </authorList>
    </citation>
    <scope>NUCLEOTIDE SEQUENCE [LARGE SCALE GENOMIC DNA]</scope>
    <source>
        <strain evidence="4 5">CCUG 70867</strain>
    </source>
</reference>
<comment type="caution">
    <text evidence="4">The sequence shown here is derived from an EMBL/GenBank/DDBJ whole genome shotgun (WGS) entry which is preliminary data.</text>
</comment>
<keyword evidence="5" id="KW-1185">Reference proteome</keyword>
<name>A0ABS5AUY8_9STRE</name>
<dbReference type="Proteomes" id="UP001519349">
    <property type="component" value="Unassembled WGS sequence"/>
</dbReference>
<dbReference type="Gene3D" id="3.40.50.360">
    <property type="match status" value="1"/>
</dbReference>
<dbReference type="InterPro" id="IPR005025">
    <property type="entry name" value="FMN_Rdtase-like_dom"/>
</dbReference>
<keyword evidence="1" id="KW-0285">Flavoprotein</keyword>
<dbReference type="EMBL" id="QFAY01000005">
    <property type="protein sequence ID" value="MBP2620382.1"/>
    <property type="molecule type" value="Genomic_DNA"/>
</dbReference>
<keyword evidence="2" id="KW-0288">FMN</keyword>
<evidence type="ECO:0000259" key="3">
    <source>
        <dbReference type="Pfam" id="PF03358"/>
    </source>
</evidence>
<dbReference type="RefSeq" id="WP_209550886.1">
    <property type="nucleotide sequence ID" value="NZ_QFAY01000005.1"/>
</dbReference>
<proteinExistence type="predicted"/>
<evidence type="ECO:0000313" key="4">
    <source>
        <dbReference type="EMBL" id="MBP2620382.1"/>
    </source>
</evidence>
<sequence>MIYLINASPNKNGNSVQLARLFLKGRKYETLDLVDFHIEQYGQKAEQDQFFQVYEKLTEADVWVFTSPIYWWSFSGLLKTFLDRVADIPYPPEALRGKQLFFLLQGSQPSKEIEMLDYAMHRFCRNYGLKYQGLAVTNYELQEIEGWELAPLQQKLEKLLADK</sequence>
<evidence type="ECO:0000256" key="1">
    <source>
        <dbReference type="ARBA" id="ARBA00022630"/>
    </source>
</evidence>
<dbReference type="PANTHER" id="PTHR43278">
    <property type="entry name" value="NAD(P)H-DEPENDENT FMN-CONTAINING OXIDOREDUCTASE YWQN-RELATED"/>
    <property type="match status" value="1"/>
</dbReference>
<dbReference type="Pfam" id="PF03358">
    <property type="entry name" value="FMN_red"/>
    <property type="match status" value="1"/>
</dbReference>
<organism evidence="4 5">
    <name type="scientific">Streptococcus panodentis</name>
    <dbReference type="NCBI Taxonomy" id="1581472"/>
    <lineage>
        <taxon>Bacteria</taxon>
        <taxon>Bacillati</taxon>
        <taxon>Bacillota</taxon>
        <taxon>Bacilli</taxon>
        <taxon>Lactobacillales</taxon>
        <taxon>Streptococcaceae</taxon>
        <taxon>Streptococcus</taxon>
    </lineage>
</organism>
<feature type="domain" description="NADPH-dependent FMN reductase-like" evidence="3">
    <location>
        <begin position="2"/>
        <end position="116"/>
    </location>
</feature>
<dbReference type="InterPro" id="IPR051796">
    <property type="entry name" value="ISF_SsuE-like"/>
</dbReference>
<dbReference type="InterPro" id="IPR029039">
    <property type="entry name" value="Flavoprotein-like_sf"/>
</dbReference>
<dbReference type="PANTHER" id="PTHR43278:SF4">
    <property type="entry name" value="NAD(P)H-DEPENDENT FMN-CONTAINING OXIDOREDUCTASE YWQN-RELATED"/>
    <property type="match status" value="1"/>
</dbReference>
<evidence type="ECO:0000256" key="2">
    <source>
        <dbReference type="ARBA" id="ARBA00022643"/>
    </source>
</evidence>
<protein>
    <submittedName>
        <fullName evidence="4">NAD(P)H dehydrogenase</fullName>
    </submittedName>
</protein>